<dbReference type="PROSITE" id="PS50801">
    <property type="entry name" value="STAS"/>
    <property type="match status" value="1"/>
</dbReference>
<dbReference type="AlphaFoldDB" id="A0A7W0HJJ1"/>
<dbReference type="CDD" id="cd07043">
    <property type="entry name" value="STAS_anti-anti-sigma_factors"/>
    <property type="match status" value="1"/>
</dbReference>
<feature type="domain" description="STAS" evidence="3">
    <location>
        <begin position="1"/>
        <end position="109"/>
    </location>
</feature>
<dbReference type="InterPro" id="IPR002645">
    <property type="entry name" value="STAS_dom"/>
</dbReference>
<keyword evidence="5" id="KW-1185">Reference proteome</keyword>
<reference evidence="4 5" key="1">
    <citation type="submission" date="2020-07" db="EMBL/GenBank/DDBJ databases">
        <title>Genomic Encyclopedia of Type Strains, Phase IV (KMG-IV): sequencing the most valuable type-strain genomes for metagenomic binning, comparative biology and taxonomic classification.</title>
        <authorList>
            <person name="Goeker M."/>
        </authorList>
    </citation>
    <scope>NUCLEOTIDE SEQUENCE [LARGE SCALE GENOMIC DNA]</scope>
    <source>
        <strain evidence="4 5">DSM 17721</strain>
    </source>
</reference>
<evidence type="ECO:0000256" key="1">
    <source>
        <dbReference type="ARBA" id="ARBA00009013"/>
    </source>
</evidence>
<dbReference type="PANTHER" id="PTHR33495">
    <property type="entry name" value="ANTI-SIGMA FACTOR ANTAGONIST TM_1081-RELATED-RELATED"/>
    <property type="match status" value="1"/>
</dbReference>
<dbReference type="RefSeq" id="WP_181549928.1">
    <property type="nucleotide sequence ID" value="NZ_JACDUS010000001.1"/>
</dbReference>
<gene>
    <name evidence="4" type="ORF">HNR65_000586</name>
</gene>
<evidence type="ECO:0000313" key="5">
    <source>
        <dbReference type="Proteomes" id="UP000525298"/>
    </source>
</evidence>
<dbReference type="Pfam" id="PF01740">
    <property type="entry name" value="STAS"/>
    <property type="match status" value="1"/>
</dbReference>
<sequence>MECESFKQDDAVVVKPSGRMDAGTASVFEKECDKWIEKGETDLIADFENLEYISSAGLRSVLVVGKKLKPAGGELALCNMNGMVEEVFGMSGFKNIFNIFDTLEAALER</sequence>
<dbReference type="Gene3D" id="3.30.750.24">
    <property type="entry name" value="STAS domain"/>
    <property type="match status" value="1"/>
</dbReference>
<comment type="similarity">
    <text evidence="1 2">Belongs to the anti-sigma-factor antagonist family.</text>
</comment>
<organism evidence="4 5">
    <name type="scientific">Desulfosalsimonas propionicica</name>
    <dbReference type="NCBI Taxonomy" id="332175"/>
    <lineage>
        <taxon>Bacteria</taxon>
        <taxon>Pseudomonadati</taxon>
        <taxon>Thermodesulfobacteriota</taxon>
        <taxon>Desulfobacteria</taxon>
        <taxon>Desulfobacterales</taxon>
        <taxon>Desulfosalsimonadaceae</taxon>
        <taxon>Desulfosalsimonas</taxon>
    </lineage>
</organism>
<dbReference type="InterPro" id="IPR003658">
    <property type="entry name" value="Anti-sigma_ant"/>
</dbReference>
<evidence type="ECO:0000259" key="3">
    <source>
        <dbReference type="PROSITE" id="PS50801"/>
    </source>
</evidence>
<evidence type="ECO:0000256" key="2">
    <source>
        <dbReference type="RuleBase" id="RU003749"/>
    </source>
</evidence>
<dbReference type="InterPro" id="IPR036513">
    <property type="entry name" value="STAS_dom_sf"/>
</dbReference>
<comment type="caution">
    <text evidence="4">The sequence shown here is derived from an EMBL/GenBank/DDBJ whole genome shotgun (WGS) entry which is preliminary data.</text>
</comment>
<protein>
    <recommendedName>
        <fullName evidence="2">Anti-sigma factor antagonist</fullName>
    </recommendedName>
</protein>
<accession>A0A7W0HJJ1</accession>
<name>A0A7W0HJJ1_9BACT</name>
<dbReference type="EMBL" id="JACDUS010000001">
    <property type="protein sequence ID" value="MBA2880279.1"/>
    <property type="molecule type" value="Genomic_DNA"/>
</dbReference>
<dbReference type="SUPFAM" id="SSF52091">
    <property type="entry name" value="SpoIIaa-like"/>
    <property type="match status" value="1"/>
</dbReference>
<proteinExistence type="inferred from homology"/>
<dbReference type="Proteomes" id="UP000525298">
    <property type="component" value="Unassembled WGS sequence"/>
</dbReference>
<dbReference type="NCBIfam" id="TIGR00377">
    <property type="entry name" value="ant_ant_sig"/>
    <property type="match status" value="1"/>
</dbReference>
<dbReference type="GO" id="GO:0043856">
    <property type="term" value="F:anti-sigma factor antagonist activity"/>
    <property type="evidence" value="ECO:0007669"/>
    <property type="project" value="InterPro"/>
</dbReference>
<evidence type="ECO:0000313" key="4">
    <source>
        <dbReference type="EMBL" id="MBA2880279.1"/>
    </source>
</evidence>